<accession>A0AAU7FDW7</accession>
<proteinExistence type="predicted"/>
<protein>
    <submittedName>
        <fullName evidence="1">Uncharacterized protein</fullName>
    </submittedName>
</protein>
<dbReference type="KEGG" id="cmav:ABHF33_07830"/>
<gene>
    <name evidence="1" type="ORF">ABHF33_07830</name>
</gene>
<dbReference type="RefSeq" id="WP_157314951.1">
    <property type="nucleotide sequence ID" value="NZ_CP157355.1"/>
</dbReference>
<reference evidence="1" key="1">
    <citation type="submission" date="2024-05" db="EMBL/GenBank/DDBJ databases">
        <authorList>
            <person name="Yang L."/>
            <person name="Pan L."/>
        </authorList>
    </citation>
    <scope>NUCLEOTIDE SEQUENCE</scope>
    <source>
        <strain evidence="1">FCG-7</strain>
    </source>
</reference>
<organism evidence="1">
    <name type="scientific">Chitinibacter mangrovi</name>
    <dbReference type="NCBI Taxonomy" id="3153927"/>
    <lineage>
        <taxon>Bacteria</taxon>
        <taxon>Pseudomonadati</taxon>
        <taxon>Pseudomonadota</taxon>
        <taxon>Betaproteobacteria</taxon>
        <taxon>Neisseriales</taxon>
        <taxon>Chitinibacteraceae</taxon>
        <taxon>Chitinibacter</taxon>
    </lineage>
</organism>
<name>A0AAU7FDW7_9NEIS</name>
<dbReference type="EMBL" id="CP157355">
    <property type="protein sequence ID" value="XBM02164.1"/>
    <property type="molecule type" value="Genomic_DNA"/>
</dbReference>
<dbReference type="AlphaFoldDB" id="A0AAU7FDW7"/>
<evidence type="ECO:0000313" key="1">
    <source>
        <dbReference type="EMBL" id="XBM02164.1"/>
    </source>
</evidence>
<sequence>MRYAIHPIWTTTQRPQTLRYGLYQICQQGEVEIARAIRLSTIENLRQQLICHSKPK</sequence>